<dbReference type="PROSITE" id="PS50181">
    <property type="entry name" value="FBOX"/>
    <property type="match status" value="1"/>
</dbReference>
<sequence length="423" mass="47585">MHGLIGLSSGGLSETIRNSIQDSISSLANSNDHANPNPNNNNNHNLGSIKEEKEQDAIGDLQKGVAESVEVEFVRTKGRSLESDTEPENNLDPDNIALQGLRKPKNRDPHHLLNLPPEILLHIIRCTAFADIISLGRTCRALHSIASPAQIRLLLGPQAVRDLVQSHCRSCLVYNELRNNLILSPPLAGQGTPFPNQCFTCARKANDGRVRVGRKVNLADNAMAWVCRWCGWPICAAQAHVHEQFHQPCYKSYNNALLFFFILGWLQLSLGIVAAALAWRYFRGAVMVFAPTVTSFLLLWICLGFLLLRGNRRRTYNSTFCLELIMTGLWIPPVYYIATEIKDDFGAPVPRSVQASLAFFCLNLLFRFFNLLGNLTIFLGADLTRRHRPDVSILKKAWYKVACFLVFWTYPQALEQKFPPDYL</sequence>
<dbReference type="SUPFAM" id="SSF81383">
    <property type="entry name" value="F-box domain"/>
    <property type="match status" value="1"/>
</dbReference>
<dbReference type="InterPro" id="IPR036047">
    <property type="entry name" value="F-box-like_dom_sf"/>
</dbReference>
<protein>
    <recommendedName>
        <fullName evidence="3">F-box domain-containing protein</fullName>
    </recommendedName>
</protein>
<comment type="caution">
    <text evidence="4">The sequence shown here is derived from an EMBL/GenBank/DDBJ whole genome shotgun (WGS) entry which is preliminary data.</text>
</comment>
<organism evidence="4 5">
    <name type="scientific">Cladorrhinum samala</name>
    <dbReference type="NCBI Taxonomy" id="585594"/>
    <lineage>
        <taxon>Eukaryota</taxon>
        <taxon>Fungi</taxon>
        <taxon>Dikarya</taxon>
        <taxon>Ascomycota</taxon>
        <taxon>Pezizomycotina</taxon>
        <taxon>Sordariomycetes</taxon>
        <taxon>Sordariomycetidae</taxon>
        <taxon>Sordariales</taxon>
        <taxon>Podosporaceae</taxon>
        <taxon>Cladorrhinum</taxon>
    </lineage>
</organism>
<feature type="transmembrane region" description="Helical" evidence="2">
    <location>
        <begin position="285"/>
        <end position="308"/>
    </location>
</feature>
<keyword evidence="2" id="KW-1133">Transmembrane helix</keyword>
<dbReference type="CDD" id="cd09917">
    <property type="entry name" value="F-box_SF"/>
    <property type="match status" value="1"/>
</dbReference>
<gene>
    <name evidence="4" type="ORF">QBC42DRAFT_268108</name>
</gene>
<proteinExistence type="predicted"/>
<dbReference type="InterPro" id="IPR001810">
    <property type="entry name" value="F-box_dom"/>
</dbReference>
<name>A0AAV9HNE8_9PEZI</name>
<dbReference type="Pfam" id="PF12937">
    <property type="entry name" value="F-box-like"/>
    <property type="match status" value="1"/>
</dbReference>
<feature type="region of interest" description="Disordered" evidence="1">
    <location>
        <begin position="26"/>
        <end position="47"/>
    </location>
</feature>
<evidence type="ECO:0000259" key="3">
    <source>
        <dbReference type="PROSITE" id="PS50181"/>
    </source>
</evidence>
<feature type="region of interest" description="Disordered" evidence="1">
    <location>
        <begin position="76"/>
        <end position="95"/>
    </location>
</feature>
<dbReference type="EMBL" id="MU864974">
    <property type="protein sequence ID" value="KAK4462310.1"/>
    <property type="molecule type" value="Genomic_DNA"/>
</dbReference>
<feature type="transmembrane region" description="Helical" evidence="2">
    <location>
        <begin position="357"/>
        <end position="377"/>
    </location>
</feature>
<accession>A0AAV9HNE8</accession>
<feature type="compositionally biased region" description="Low complexity" evidence="1">
    <location>
        <begin position="28"/>
        <end position="45"/>
    </location>
</feature>
<keyword evidence="5" id="KW-1185">Reference proteome</keyword>
<evidence type="ECO:0000313" key="5">
    <source>
        <dbReference type="Proteomes" id="UP001321749"/>
    </source>
</evidence>
<evidence type="ECO:0000256" key="1">
    <source>
        <dbReference type="SAM" id="MobiDB-lite"/>
    </source>
</evidence>
<feature type="domain" description="F-box" evidence="3">
    <location>
        <begin position="109"/>
        <end position="155"/>
    </location>
</feature>
<dbReference type="AlphaFoldDB" id="A0AAV9HNE8"/>
<feature type="transmembrane region" description="Helical" evidence="2">
    <location>
        <begin position="320"/>
        <end position="337"/>
    </location>
</feature>
<dbReference type="Proteomes" id="UP001321749">
    <property type="component" value="Unassembled WGS sequence"/>
</dbReference>
<keyword evidence="2" id="KW-0472">Membrane</keyword>
<evidence type="ECO:0000313" key="4">
    <source>
        <dbReference type="EMBL" id="KAK4462310.1"/>
    </source>
</evidence>
<feature type="transmembrane region" description="Helical" evidence="2">
    <location>
        <begin position="256"/>
        <end position="279"/>
    </location>
</feature>
<keyword evidence="2" id="KW-0812">Transmembrane</keyword>
<reference evidence="4" key="1">
    <citation type="journal article" date="2023" name="Mol. Phylogenet. Evol.">
        <title>Genome-scale phylogeny and comparative genomics of the fungal order Sordariales.</title>
        <authorList>
            <person name="Hensen N."/>
            <person name="Bonometti L."/>
            <person name="Westerberg I."/>
            <person name="Brannstrom I.O."/>
            <person name="Guillou S."/>
            <person name="Cros-Aarteil S."/>
            <person name="Calhoun S."/>
            <person name="Haridas S."/>
            <person name="Kuo A."/>
            <person name="Mondo S."/>
            <person name="Pangilinan J."/>
            <person name="Riley R."/>
            <person name="LaButti K."/>
            <person name="Andreopoulos B."/>
            <person name="Lipzen A."/>
            <person name="Chen C."/>
            <person name="Yan M."/>
            <person name="Daum C."/>
            <person name="Ng V."/>
            <person name="Clum A."/>
            <person name="Steindorff A."/>
            <person name="Ohm R.A."/>
            <person name="Martin F."/>
            <person name="Silar P."/>
            <person name="Natvig D.O."/>
            <person name="Lalanne C."/>
            <person name="Gautier V."/>
            <person name="Ament-Velasquez S.L."/>
            <person name="Kruys A."/>
            <person name="Hutchinson M.I."/>
            <person name="Powell A.J."/>
            <person name="Barry K."/>
            <person name="Miller A.N."/>
            <person name="Grigoriev I.V."/>
            <person name="Debuchy R."/>
            <person name="Gladieux P."/>
            <person name="Hiltunen Thoren M."/>
            <person name="Johannesson H."/>
        </authorList>
    </citation>
    <scope>NUCLEOTIDE SEQUENCE</scope>
    <source>
        <strain evidence="4">PSN324</strain>
    </source>
</reference>
<reference evidence="4" key="2">
    <citation type="submission" date="2023-06" db="EMBL/GenBank/DDBJ databases">
        <authorList>
            <consortium name="Lawrence Berkeley National Laboratory"/>
            <person name="Mondo S.J."/>
            <person name="Hensen N."/>
            <person name="Bonometti L."/>
            <person name="Westerberg I."/>
            <person name="Brannstrom I.O."/>
            <person name="Guillou S."/>
            <person name="Cros-Aarteil S."/>
            <person name="Calhoun S."/>
            <person name="Haridas S."/>
            <person name="Kuo A."/>
            <person name="Pangilinan J."/>
            <person name="Riley R."/>
            <person name="Labutti K."/>
            <person name="Andreopoulos B."/>
            <person name="Lipzen A."/>
            <person name="Chen C."/>
            <person name="Yanf M."/>
            <person name="Daum C."/>
            <person name="Ng V."/>
            <person name="Clum A."/>
            <person name="Steindorff A."/>
            <person name="Ohm R."/>
            <person name="Martin F."/>
            <person name="Silar P."/>
            <person name="Natvig D."/>
            <person name="Lalanne C."/>
            <person name="Gautier V."/>
            <person name="Ament-Velasquez S.L."/>
            <person name="Kruys A."/>
            <person name="Hutchinson M.I."/>
            <person name="Powell A.J."/>
            <person name="Barry K."/>
            <person name="Miller A.N."/>
            <person name="Grigoriev I.V."/>
            <person name="Debuchy R."/>
            <person name="Gladieux P."/>
            <person name="Thoren M.H."/>
            <person name="Johannesson H."/>
        </authorList>
    </citation>
    <scope>NUCLEOTIDE SEQUENCE</scope>
    <source>
        <strain evidence="4">PSN324</strain>
    </source>
</reference>
<evidence type="ECO:0000256" key="2">
    <source>
        <dbReference type="SAM" id="Phobius"/>
    </source>
</evidence>